<gene>
    <name evidence="2" type="ORF">DAEQUDRAFT_763019</name>
</gene>
<evidence type="ECO:0000313" key="2">
    <source>
        <dbReference type="EMBL" id="KZT72279.1"/>
    </source>
</evidence>
<dbReference type="EMBL" id="KV429041">
    <property type="protein sequence ID" value="KZT72279.1"/>
    <property type="molecule type" value="Genomic_DNA"/>
</dbReference>
<protein>
    <submittedName>
        <fullName evidence="2">Uncharacterized protein</fullName>
    </submittedName>
</protein>
<organism evidence="2 3">
    <name type="scientific">Daedalea quercina L-15889</name>
    <dbReference type="NCBI Taxonomy" id="1314783"/>
    <lineage>
        <taxon>Eukaryota</taxon>
        <taxon>Fungi</taxon>
        <taxon>Dikarya</taxon>
        <taxon>Basidiomycota</taxon>
        <taxon>Agaricomycotina</taxon>
        <taxon>Agaricomycetes</taxon>
        <taxon>Polyporales</taxon>
        <taxon>Fomitopsis</taxon>
    </lineage>
</organism>
<evidence type="ECO:0000256" key="1">
    <source>
        <dbReference type="SAM" id="MobiDB-lite"/>
    </source>
</evidence>
<evidence type="ECO:0000313" key="3">
    <source>
        <dbReference type="Proteomes" id="UP000076727"/>
    </source>
</evidence>
<proteinExistence type="predicted"/>
<feature type="region of interest" description="Disordered" evidence="1">
    <location>
        <begin position="51"/>
        <end position="76"/>
    </location>
</feature>
<dbReference type="Proteomes" id="UP000076727">
    <property type="component" value="Unassembled WGS sequence"/>
</dbReference>
<keyword evidence="3" id="KW-1185">Reference proteome</keyword>
<accession>A0A165SNZ6</accession>
<dbReference type="AlphaFoldDB" id="A0A165SNZ6"/>
<sequence length="76" mass="7423">MGIFDFLSGVGNGIKNAVGSVVQVSPSDILKLSSVIGKVIPGVGPLLQSAAEATTSATSNSAQDTPVPDGVAGNGR</sequence>
<feature type="compositionally biased region" description="Low complexity" evidence="1">
    <location>
        <begin position="51"/>
        <end position="62"/>
    </location>
</feature>
<reference evidence="2 3" key="1">
    <citation type="journal article" date="2016" name="Mol. Biol. Evol.">
        <title>Comparative Genomics of Early-Diverging Mushroom-Forming Fungi Provides Insights into the Origins of Lignocellulose Decay Capabilities.</title>
        <authorList>
            <person name="Nagy L.G."/>
            <person name="Riley R."/>
            <person name="Tritt A."/>
            <person name="Adam C."/>
            <person name="Daum C."/>
            <person name="Floudas D."/>
            <person name="Sun H."/>
            <person name="Yadav J.S."/>
            <person name="Pangilinan J."/>
            <person name="Larsson K.H."/>
            <person name="Matsuura K."/>
            <person name="Barry K."/>
            <person name="Labutti K."/>
            <person name="Kuo R."/>
            <person name="Ohm R.A."/>
            <person name="Bhattacharya S.S."/>
            <person name="Shirouzu T."/>
            <person name="Yoshinaga Y."/>
            <person name="Martin F.M."/>
            <person name="Grigoriev I.V."/>
            <person name="Hibbett D.S."/>
        </authorList>
    </citation>
    <scope>NUCLEOTIDE SEQUENCE [LARGE SCALE GENOMIC DNA]</scope>
    <source>
        <strain evidence="2 3">L-15889</strain>
    </source>
</reference>
<name>A0A165SNZ6_9APHY</name>